<evidence type="ECO:0000313" key="2">
    <source>
        <dbReference type="Proteomes" id="UP001258181"/>
    </source>
</evidence>
<evidence type="ECO:0000313" key="1">
    <source>
        <dbReference type="EMBL" id="MDR7074164.1"/>
    </source>
</evidence>
<dbReference type="EMBL" id="JAVDWA010000006">
    <property type="protein sequence ID" value="MDR7074164.1"/>
    <property type="molecule type" value="Genomic_DNA"/>
</dbReference>
<reference evidence="1 2" key="1">
    <citation type="submission" date="2023-07" db="EMBL/GenBank/DDBJ databases">
        <title>Sorghum-associated microbial communities from plants grown in Nebraska, USA.</title>
        <authorList>
            <person name="Schachtman D."/>
        </authorList>
    </citation>
    <scope>NUCLEOTIDE SEQUENCE [LARGE SCALE GENOMIC DNA]</scope>
    <source>
        <strain evidence="1 2">BE211</strain>
    </source>
</reference>
<accession>A0ABU1U3V7</accession>
<gene>
    <name evidence="1" type="ORF">J2X07_003159</name>
</gene>
<dbReference type="Proteomes" id="UP001258181">
    <property type="component" value="Unassembled WGS sequence"/>
</dbReference>
<name>A0ABU1U3V7_9BACL</name>
<organism evidence="1 2">
    <name type="scientific">Fictibacillus barbaricus</name>
    <dbReference type="NCBI Taxonomy" id="182136"/>
    <lineage>
        <taxon>Bacteria</taxon>
        <taxon>Bacillati</taxon>
        <taxon>Bacillota</taxon>
        <taxon>Bacilli</taxon>
        <taxon>Bacillales</taxon>
        <taxon>Fictibacillaceae</taxon>
        <taxon>Fictibacillus</taxon>
    </lineage>
</organism>
<protein>
    <submittedName>
        <fullName evidence="1">DNA repair protein RadC</fullName>
    </submittedName>
</protein>
<sequence length="69" mass="8084">MKTIYEVVRIKQVIKEVESSEKFVIRSPQDAADVAAQFIGDDDSEVFFVMCLKTRRIKWLQCIVAMWED</sequence>
<proteinExistence type="predicted"/>
<keyword evidence="2" id="KW-1185">Reference proteome</keyword>
<comment type="caution">
    <text evidence="1">The sequence shown here is derived from an EMBL/GenBank/DDBJ whole genome shotgun (WGS) entry which is preliminary data.</text>
</comment>